<dbReference type="EMBL" id="JWSY01000061">
    <property type="protein sequence ID" value="KIC53480.1"/>
    <property type="molecule type" value="Genomic_DNA"/>
</dbReference>
<dbReference type="SUPFAM" id="SSF53098">
    <property type="entry name" value="Ribonuclease H-like"/>
    <property type="match status" value="1"/>
</dbReference>
<name>A0A0B4CNC7_9CAUL</name>
<dbReference type="STRING" id="172043.RM53_16515"/>
<reference evidence="3 4" key="1">
    <citation type="submission" date="2014-12" db="EMBL/GenBank/DDBJ databases">
        <title>Genome sequencing of Brevundimonas nasdae TPW30.</title>
        <authorList>
            <person name="Tan P.W."/>
            <person name="Chan K.-G."/>
        </authorList>
    </citation>
    <scope>NUCLEOTIDE SEQUENCE [LARGE SCALE GENOMIC DNA]</scope>
    <source>
        <strain evidence="3 4">TPW30</strain>
    </source>
</reference>
<proteinExistence type="predicted"/>
<feature type="transmembrane region" description="Helical" evidence="1">
    <location>
        <begin position="117"/>
        <end position="133"/>
    </location>
</feature>
<dbReference type="NCBIfam" id="NF033580">
    <property type="entry name" value="transpos_IS5_3"/>
    <property type="match status" value="1"/>
</dbReference>
<dbReference type="GO" id="GO:0003677">
    <property type="term" value="F:DNA binding"/>
    <property type="evidence" value="ECO:0007669"/>
    <property type="project" value="InterPro"/>
</dbReference>
<accession>A0A0B4CNC7</accession>
<keyword evidence="1" id="KW-0812">Transmembrane</keyword>
<dbReference type="PANTHER" id="PTHR30007:SF1">
    <property type="entry name" value="BLR1914 PROTEIN"/>
    <property type="match status" value="1"/>
</dbReference>
<dbReference type="PANTHER" id="PTHR30007">
    <property type="entry name" value="PHP DOMAIN PROTEIN"/>
    <property type="match status" value="1"/>
</dbReference>
<evidence type="ECO:0000313" key="4">
    <source>
        <dbReference type="Proteomes" id="UP000031166"/>
    </source>
</evidence>
<evidence type="ECO:0000259" key="2">
    <source>
        <dbReference type="Pfam" id="PF01609"/>
    </source>
</evidence>
<dbReference type="GO" id="GO:0004803">
    <property type="term" value="F:transposase activity"/>
    <property type="evidence" value="ECO:0007669"/>
    <property type="project" value="InterPro"/>
</dbReference>
<keyword evidence="1" id="KW-0472">Membrane</keyword>
<evidence type="ECO:0000313" key="3">
    <source>
        <dbReference type="EMBL" id="KIC53480.1"/>
    </source>
</evidence>
<dbReference type="InterPro" id="IPR012337">
    <property type="entry name" value="RNaseH-like_sf"/>
</dbReference>
<dbReference type="Pfam" id="PF01609">
    <property type="entry name" value="DDE_Tnp_1"/>
    <property type="match status" value="1"/>
</dbReference>
<dbReference type="InterPro" id="IPR002559">
    <property type="entry name" value="Transposase_11"/>
</dbReference>
<dbReference type="Proteomes" id="UP000031166">
    <property type="component" value="Unassembled WGS sequence"/>
</dbReference>
<evidence type="ECO:0000256" key="1">
    <source>
        <dbReference type="SAM" id="Phobius"/>
    </source>
</evidence>
<keyword evidence="1" id="KW-1133">Transmembrane helix</keyword>
<organism evidence="3 4">
    <name type="scientific">Brevundimonas nasdae</name>
    <dbReference type="NCBI Taxonomy" id="172043"/>
    <lineage>
        <taxon>Bacteria</taxon>
        <taxon>Pseudomonadati</taxon>
        <taxon>Pseudomonadota</taxon>
        <taxon>Alphaproteobacteria</taxon>
        <taxon>Caulobacterales</taxon>
        <taxon>Caulobacteraceae</taxon>
        <taxon>Brevundimonas</taxon>
    </lineage>
</organism>
<protein>
    <submittedName>
        <fullName evidence="3">Transposase</fullName>
    </submittedName>
</protein>
<feature type="domain" description="Transposase IS4-like" evidence="2">
    <location>
        <begin position="7"/>
        <end position="128"/>
    </location>
</feature>
<gene>
    <name evidence="3" type="ORF">RM53_16515</name>
</gene>
<comment type="caution">
    <text evidence="3">The sequence shown here is derived from an EMBL/GenBank/DDBJ whole genome shotgun (WGS) entry which is preliminary data.</text>
</comment>
<dbReference type="AlphaFoldDB" id="A0A0B4CNC7"/>
<sequence>MTKGGRNTKLHAVCDEKGRPHVLLLTPGNTHDAKVAMLAINAVPASDYLVADKGYDSNALRSWLIERGTTPVIPSKSNRKVQIEHDRQIYRQRNVVERMFCRFKDWRRVATRFDRNIKTFMATIAIAAFVTWWL</sequence>
<dbReference type="GO" id="GO:0006313">
    <property type="term" value="P:DNA transposition"/>
    <property type="evidence" value="ECO:0007669"/>
    <property type="project" value="InterPro"/>
</dbReference>